<reference evidence="1" key="1">
    <citation type="submission" date="2021-11" db="EMBL/GenBank/DDBJ databases">
        <title>Fusarium solani-melongenae Genome sequencing and assembly.</title>
        <authorList>
            <person name="Xie S."/>
            <person name="Huang L."/>
            <person name="Zhang X."/>
        </authorList>
    </citation>
    <scope>NUCLEOTIDE SEQUENCE</scope>
    <source>
        <strain evidence="1">CRI 24-3</strain>
    </source>
</reference>
<dbReference type="Proteomes" id="UP000830768">
    <property type="component" value="Chromosome 1"/>
</dbReference>
<proteinExistence type="predicted"/>
<evidence type="ECO:0000313" key="2">
    <source>
        <dbReference type="Proteomes" id="UP000830768"/>
    </source>
</evidence>
<dbReference type="EMBL" id="CP090030">
    <property type="protein sequence ID" value="UPK89364.1"/>
    <property type="molecule type" value="Genomic_DNA"/>
</dbReference>
<gene>
    <name evidence="1" type="ORF">LCI18_000299</name>
</gene>
<accession>A0ACD3YKH0</accession>
<protein>
    <submittedName>
        <fullName evidence="1">Uncharacterized protein</fullName>
    </submittedName>
</protein>
<name>A0ACD3YKH0_FUSSC</name>
<sequence>MPNPPHQKQNPEVVELPVTAPIDEVVKVIRRDGGVIIKNFITPETVDQINKEVEPFWQQKGVYKGSLFNADDPPMSGLAGKSRTVAHKILNHPLYRDAAKEILRDVTYPWWGDSRSICVSDPVLAVSQAFTRGPHTKGQPLHRDDTPQHFEHVEGSGDSSLLGILVAGSRCTFENGATQLIVGSHIWGDERGPADPSLCSTGEMEVGDALIIIGSIWHGAGHNISDGRRNIFSMHMVRGTYRQDENQFLAIPREVVKTYDPEVQALIGYSVSQPYLGYVDFDDPIKLLSDTPQLAQHDLQGVIFEGPGSETFTGPKPTIPKEVVTV</sequence>
<evidence type="ECO:0000313" key="1">
    <source>
        <dbReference type="EMBL" id="UPK89364.1"/>
    </source>
</evidence>
<keyword evidence="2" id="KW-1185">Reference proteome</keyword>
<organism evidence="1 2">
    <name type="scientific">Fusarium solani subsp. cucurbitae</name>
    <name type="common">Neocosmosporum cucurbitae</name>
    <dbReference type="NCBI Taxonomy" id="2747967"/>
    <lineage>
        <taxon>Eukaryota</taxon>
        <taxon>Fungi</taxon>
        <taxon>Dikarya</taxon>
        <taxon>Ascomycota</taxon>
        <taxon>Pezizomycotina</taxon>
        <taxon>Sordariomycetes</taxon>
        <taxon>Hypocreomycetidae</taxon>
        <taxon>Hypocreales</taxon>
        <taxon>Nectriaceae</taxon>
        <taxon>Fusarium</taxon>
        <taxon>Fusarium solani species complex</taxon>
    </lineage>
</organism>